<dbReference type="Proteomes" id="UP000095751">
    <property type="component" value="Unassembled WGS sequence"/>
</dbReference>
<keyword evidence="2" id="KW-0963">Cytoplasm</keyword>
<gene>
    <name evidence="4" type="ORF">FRACYDRAFT_246706</name>
</gene>
<dbReference type="EMBL" id="KV784370">
    <property type="protein sequence ID" value="OEU10834.1"/>
    <property type="molecule type" value="Genomic_DNA"/>
</dbReference>
<keyword evidence="3" id="KW-0472">Membrane</keyword>
<accession>A0A1E7EYC1</accession>
<dbReference type="GO" id="GO:0005737">
    <property type="term" value="C:cytoplasm"/>
    <property type="evidence" value="ECO:0007669"/>
    <property type="project" value="UniProtKB-SubCell"/>
</dbReference>
<evidence type="ECO:0000313" key="5">
    <source>
        <dbReference type="Proteomes" id="UP000095751"/>
    </source>
</evidence>
<evidence type="ECO:0000256" key="2">
    <source>
        <dbReference type="ARBA" id="ARBA00022490"/>
    </source>
</evidence>
<comment type="subcellular location">
    <subcellularLocation>
        <location evidence="1">Cytoplasm</location>
    </subcellularLocation>
</comment>
<dbReference type="InParanoid" id="A0A1E7EYC1"/>
<dbReference type="KEGG" id="fcy:FRACYDRAFT_246706"/>
<organism evidence="4 5">
    <name type="scientific">Fragilariopsis cylindrus CCMP1102</name>
    <dbReference type="NCBI Taxonomy" id="635003"/>
    <lineage>
        <taxon>Eukaryota</taxon>
        <taxon>Sar</taxon>
        <taxon>Stramenopiles</taxon>
        <taxon>Ochrophyta</taxon>
        <taxon>Bacillariophyta</taxon>
        <taxon>Bacillariophyceae</taxon>
        <taxon>Bacillariophycidae</taxon>
        <taxon>Bacillariales</taxon>
        <taxon>Bacillariaceae</taxon>
        <taxon>Fragilariopsis</taxon>
    </lineage>
</organism>
<reference evidence="4 5" key="1">
    <citation type="submission" date="2016-09" db="EMBL/GenBank/DDBJ databases">
        <title>Extensive genetic diversity and differential bi-allelic expression allows diatom success in the polar Southern Ocean.</title>
        <authorList>
            <consortium name="DOE Joint Genome Institute"/>
            <person name="Mock T."/>
            <person name="Otillar R.P."/>
            <person name="Strauss J."/>
            <person name="Dupont C."/>
            <person name="Frickenhaus S."/>
            <person name="Maumus F."/>
            <person name="Mcmullan M."/>
            <person name="Sanges R."/>
            <person name="Schmutz J."/>
            <person name="Toseland A."/>
            <person name="Valas R."/>
            <person name="Veluchamy A."/>
            <person name="Ward B.J."/>
            <person name="Allen A."/>
            <person name="Barry K."/>
            <person name="Falciatore A."/>
            <person name="Ferrante M."/>
            <person name="Fortunato A.E."/>
            <person name="Gloeckner G."/>
            <person name="Gruber A."/>
            <person name="Hipkin R."/>
            <person name="Janech M."/>
            <person name="Kroth P."/>
            <person name="Leese F."/>
            <person name="Lindquist E."/>
            <person name="Lyon B.R."/>
            <person name="Martin J."/>
            <person name="Mayer C."/>
            <person name="Parker M."/>
            <person name="Quesneville H."/>
            <person name="Raymond J."/>
            <person name="Uhlig C."/>
            <person name="Valentin K.U."/>
            <person name="Worden A.Z."/>
            <person name="Armbrust E.V."/>
            <person name="Bowler C."/>
            <person name="Green B."/>
            <person name="Moulton V."/>
            <person name="Van Oosterhout C."/>
            <person name="Grigoriev I."/>
        </authorList>
    </citation>
    <scope>NUCLEOTIDE SEQUENCE [LARGE SCALE GENOMIC DNA]</scope>
    <source>
        <strain evidence="4 5">CCMP1102</strain>
    </source>
</reference>
<keyword evidence="5" id="KW-1185">Reference proteome</keyword>
<protein>
    <submittedName>
        <fullName evidence="4">Uncharacterized protein</fullName>
    </submittedName>
</protein>
<keyword evidence="3" id="KW-0812">Transmembrane</keyword>
<sequence>MSLLGVTAKVEPEKEQAMSLVITLPQSQSMSSSSGIGMTQIKNRNLPHAQQRNSNSNTSPINTDHLTILSSMHPISRSSARKSSQNKKALLIRVTIIGVFILSGVLLFSDQILTSWNNTRGPATAVVSKEKMLHQQQQQQQQRINTNDFIVEEIDTIKNTMAGDGDNSNEQEDLMIEGTVIIGGGGDGEGDDDDDDDDQKIAYYHQAAASSSTSIQQHSLVLLHGSKFTKEDWIQNSSSSTSKNIISLFHQQFPYSISITAVDLPVKADYNQLVSLLEAMQDKGLISLPVSIVTPSASGFIIVDWIMNDDQDVTNKLPTYIHTWIPVASGSVLRFTNEQLTKIDLLEDFSIFAINGNLDKMGKKVTKKLVKHTSTITKSIELKGGHPVYLDSPNEFVNAIGFEITA</sequence>
<proteinExistence type="predicted"/>
<name>A0A1E7EYC1_9STRA</name>
<dbReference type="PANTHER" id="PTHR46197">
    <property type="entry name" value="PROTEIN ABHD14B-LIKE"/>
    <property type="match status" value="1"/>
</dbReference>
<dbReference type="AlphaFoldDB" id="A0A1E7EYC1"/>
<evidence type="ECO:0000256" key="3">
    <source>
        <dbReference type="SAM" id="Phobius"/>
    </source>
</evidence>
<evidence type="ECO:0000313" key="4">
    <source>
        <dbReference type="EMBL" id="OEU10834.1"/>
    </source>
</evidence>
<dbReference type="PANTHER" id="PTHR46197:SF3">
    <property type="entry name" value="AB HYDROLASE-1 DOMAIN-CONTAINING PROTEIN"/>
    <property type="match status" value="1"/>
</dbReference>
<feature type="transmembrane region" description="Helical" evidence="3">
    <location>
        <begin position="90"/>
        <end position="109"/>
    </location>
</feature>
<keyword evidence="3" id="KW-1133">Transmembrane helix</keyword>
<dbReference type="OrthoDB" id="284184at2759"/>
<evidence type="ECO:0000256" key="1">
    <source>
        <dbReference type="ARBA" id="ARBA00004496"/>
    </source>
</evidence>